<dbReference type="EMBL" id="CU466930">
    <property type="protein sequence ID" value="CAO80514.1"/>
    <property type="molecule type" value="Genomic_DNA"/>
</dbReference>
<dbReference type="AlphaFoldDB" id="B0VJT0"/>
<protein>
    <submittedName>
        <fullName evidence="1">Uncharacterized protein</fullName>
    </submittedName>
</protein>
<evidence type="ECO:0000313" key="1">
    <source>
        <dbReference type="EMBL" id="CAO80514.1"/>
    </source>
</evidence>
<sequence>MDNARTQRNDVFVCVYYHYDFVGLEYYRENYYSAGKFCNANYGGTDIKVIFH</sequence>
<reference evidence="1 2" key="1">
    <citation type="journal article" date="2008" name="J. Bacteriol.">
        <title>'Candidatus Cloacamonas acidaminovorans': genome sequence reconstruction provides a first glimpse of a new bacterial division.</title>
        <authorList>
            <person name="Pelletier E."/>
            <person name="Kreimeyer A."/>
            <person name="Bocs S."/>
            <person name="Rouy Z."/>
            <person name="Gyapay G."/>
            <person name="Chouari R."/>
            <person name="Riviere D."/>
            <person name="Ganesan A."/>
            <person name="Daegelen P."/>
            <person name="Sghir A."/>
            <person name="Cohen G.N."/>
            <person name="Medigue C."/>
            <person name="Weissenbach J."/>
            <person name="Le Paslier D."/>
        </authorList>
    </citation>
    <scope>NUCLEOTIDE SEQUENCE [LARGE SCALE GENOMIC DNA]</scope>
    <source>
        <strain evidence="2">Evry</strain>
    </source>
</reference>
<organism evidence="1 2">
    <name type="scientific">Cloacimonas acidaminovorans (strain Evry)</name>
    <dbReference type="NCBI Taxonomy" id="459349"/>
    <lineage>
        <taxon>Bacteria</taxon>
        <taxon>Pseudomonadati</taxon>
        <taxon>Candidatus Cloacimonadota</taxon>
        <taxon>Candidatus Cloacimonadia</taxon>
        <taxon>Candidatus Cloacimonadales</taxon>
        <taxon>Candidatus Cloacimonadaceae</taxon>
        <taxon>Candidatus Cloacimonas</taxon>
    </lineage>
</organism>
<dbReference type="Proteomes" id="UP000002019">
    <property type="component" value="Chromosome"/>
</dbReference>
<dbReference type="STRING" id="459349.CLOAM0629"/>
<accession>B0VJT0</accession>
<dbReference type="HOGENOM" id="CLU_3078226_0_0_0"/>
<dbReference type="KEGG" id="caci:CLOAM0629"/>
<evidence type="ECO:0000313" key="2">
    <source>
        <dbReference type="Proteomes" id="UP000002019"/>
    </source>
</evidence>
<gene>
    <name evidence="1" type="ordered locus">CLOAM0629</name>
</gene>
<keyword evidence="2" id="KW-1185">Reference proteome</keyword>
<proteinExistence type="predicted"/>
<name>B0VJT0_CLOAI</name>